<dbReference type="AlphaFoldDB" id="A0AAF3EKE0"/>
<feature type="transmembrane region" description="Helical" evidence="7">
    <location>
        <begin position="87"/>
        <end position="107"/>
    </location>
</feature>
<feature type="transmembrane region" description="Helical" evidence="7">
    <location>
        <begin position="52"/>
        <end position="75"/>
    </location>
</feature>
<feature type="transmembrane region" description="Helical" evidence="7">
    <location>
        <begin position="138"/>
        <end position="159"/>
    </location>
</feature>
<feature type="transmembrane region" description="Helical" evidence="7">
    <location>
        <begin position="354"/>
        <end position="377"/>
    </location>
</feature>
<feature type="transmembrane region" description="Helical" evidence="7">
    <location>
        <begin position="203"/>
        <end position="226"/>
    </location>
</feature>
<keyword evidence="8" id="KW-1185">Reference proteome</keyword>
<comment type="similarity">
    <text evidence="2">Belongs to the unc-93 family.</text>
</comment>
<evidence type="ECO:0000256" key="6">
    <source>
        <dbReference type="SAM" id="MobiDB-lite"/>
    </source>
</evidence>
<evidence type="ECO:0000256" key="5">
    <source>
        <dbReference type="ARBA" id="ARBA00023136"/>
    </source>
</evidence>
<dbReference type="SUPFAM" id="SSF103473">
    <property type="entry name" value="MFS general substrate transporter"/>
    <property type="match status" value="1"/>
</dbReference>
<feature type="transmembrane region" description="Helical" evidence="7">
    <location>
        <begin position="28"/>
        <end position="46"/>
    </location>
</feature>
<dbReference type="InterPro" id="IPR036259">
    <property type="entry name" value="MFS_trans_sf"/>
</dbReference>
<feature type="transmembrane region" description="Helical" evidence="7">
    <location>
        <begin position="299"/>
        <end position="317"/>
    </location>
</feature>
<reference evidence="9" key="1">
    <citation type="submission" date="2024-02" db="UniProtKB">
        <authorList>
            <consortium name="WormBaseParasite"/>
        </authorList>
    </citation>
    <scope>IDENTIFICATION</scope>
</reference>
<evidence type="ECO:0000313" key="9">
    <source>
        <dbReference type="WBParaSite" id="MBELARI_LOCUS14500"/>
    </source>
</evidence>
<accession>A0AAF3EKE0</accession>
<dbReference type="PANTHER" id="PTHR23294">
    <property type="entry name" value="ET TRANSLATION PRODUCT-RELATED"/>
    <property type="match status" value="1"/>
</dbReference>
<dbReference type="InterPro" id="IPR051617">
    <property type="entry name" value="UNC-93-like_regulator"/>
</dbReference>
<proteinExistence type="inferred from homology"/>
<evidence type="ECO:0000256" key="4">
    <source>
        <dbReference type="ARBA" id="ARBA00022989"/>
    </source>
</evidence>
<dbReference type="PANTHER" id="PTHR23294:SF18">
    <property type="entry name" value="UNC93-LIKE PROTEIN MFSD11"/>
    <property type="match status" value="1"/>
</dbReference>
<evidence type="ECO:0000256" key="2">
    <source>
        <dbReference type="ARBA" id="ARBA00009172"/>
    </source>
</evidence>
<dbReference type="GO" id="GO:0016020">
    <property type="term" value="C:membrane"/>
    <property type="evidence" value="ECO:0007669"/>
    <property type="project" value="UniProtKB-SubCell"/>
</dbReference>
<evidence type="ECO:0000256" key="3">
    <source>
        <dbReference type="ARBA" id="ARBA00022692"/>
    </source>
</evidence>
<evidence type="ECO:0000256" key="7">
    <source>
        <dbReference type="SAM" id="Phobius"/>
    </source>
</evidence>
<feature type="transmembrane region" description="Helical" evidence="7">
    <location>
        <begin position="6"/>
        <end position="21"/>
    </location>
</feature>
<feature type="transmembrane region" description="Helical" evidence="7">
    <location>
        <begin position="232"/>
        <end position="254"/>
    </location>
</feature>
<dbReference type="InterPro" id="IPR010291">
    <property type="entry name" value="Ion_channel_UNC-93"/>
</dbReference>
<keyword evidence="3 7" id="KW-0812">Transmembrane</keyword>
<keyword evidence="4 7" id="KW-1133">Transmembrane helix</keyword>
<organism evidence="8 9">
    <name type="scientific">Mesorhabditis belari</name>
    <dbReference type="NCBI Taxonomy" id="2138241"/>
    <lineage>
        <taxon>Eukaryota</taxon>
        <taxon>Metazoa</taxon>
        <taxon>Ecdysozoa</taxon>
        <taxon>Nematoda</taxon>
        <taxon>Chromadorea</taxon>
        <taxon>Rhabditida</taxon>
        <taxon>Rhabditina</taxon>
        <taxon>Rhabditomorpha</taxon>
        <taxon>Rhabditoidea</taxon>
        <taxon>Rhabditidae</taxon>
        <taxon>Mesorhabditinae</taxon>
        <taxon>Mesorhabditis</taxon>
    </lineage>
</organism>
<evidence type="ECO:0000256" key="1">
    <source>
        <dbReference type="ARBA" id="ARBA00004141"/>
    </source>
</evidence>
<evidence type="ECO:0000313" key="8">
    <source>
        <dbReference type="Proteomes" id="UP000887575"/>
    </source>
</evidence>
<sequence>MVNVSFILSTLFSNLIAPVILERTSIKTTLVLGSASFAIFCGSFFLVRTWIYFAACVIAGFGFSLYYVGAGAYSAKHSTQANFSRNAAITWMCAGSTMIPNALFMIVSAEFSKSQVESGNVTQTTQSNEYRDYSDFEIRMLTTGTIVTGIGSVLLAYFLPNRVIPDSIYSKRKAAEKTLKGQLKTIWWALCQKGMVKLIPLHVFTGLFAAYWLSIYTTTIAFTASFSEYSNLIAYSCMAFAIGEILLGFCISFANRHVKDFGLWPVLFITCSSFMILAILLVLFVPPESPMHPTNENSFFEPSVVMAVVMGGLNGVVDGSMNNCRMVASAKALPSHPAVAFSLAKFYQAAASAVFYYVSSLFTIYQLVILLATPLLIGVGEEDDEEEEEEVTMVDTPTYSYSTPPQKVYQLVNVTDRDMHAPDVTLSSLQQSGGPRRKRIALVPTTTLQTLQSVQLTNGINNQDPSVSGRSSIRNRIGAEEMVLDDGIQESTIVIDYTPTYNDPQDMIEIDPNGSPGPQDMILEGDSPGISTMIIGGHQHMVSGSILRPRSPPPSHIDYEQNDAQYNDDLRFQTLITSKLVLLDEQSKAVMKFHIQRILYEARFGPGSARLIRDEDQELSADAHTEATQSVSHELVPNDSNDSH</sequence>
<dbReference type="WBParaSite" id="MBELARI_LOCUS14500">
    <property type="protein sequence ID" value="MBELARI_LOCUS14500"/>
    <property type="gene ID" value="MBELARI_LOCUS14500"/>
</dbReference>
<comment type="subcellular location">
    <subcellularLocation>
        <location evidence="1">Membrane</location>
        <topology evidence="1">Multi-pass membrane protein</topology>
    </subcellularLocation>
</comment>
<name>A0AAF3EKE0_9BILA</name>
<feature type="transmembrane region" description="Helical" evidence="7">
    <location>
        <begin position="266"/>
        <end position="287"/>
    </location>
</feature>
<protein>
    <submittedName>
        <fullName evidence="9">Uncharacterized protein</fullName>
    </submittedName>
</protein>
<feature type="region of interest" description="Disordered" evidence="6">
    <location>
        <begin position="618"/>
        <end position="644"/>
    </location>
</feature>
<dbReference type="Gene3D" id="1.20.1250.20">
    <property type="entry name" value="MFS general substrate transporter like domains"/>
    <property type="match status" value="1"/>
</dbReference>
<dbReference type="Proteomes" id="UP000887575">
    <property type="component" value="Unassembled WGS sequence"/>
</dbReference>
<dbReference type="Pfam" id="PF05978">
    <property type="entry name" value="UNC-93"/>
    <property type="match status" value="1"/>
</dbReference>
<keyword evidence="5 7" id="KW-0472">Membrane</keyword>